<keyword evidence="3" id="KW-1185">Reference proteome</keyword>
<name>A0A5B9W563_9BACT</name>
<proteinExistence type="predicted"/>
<dbReference type="AlphaFoldDB" id="A0A5B9W563"/>
<evidence type="ECO:0000313" key="3">
    <source>
        <dbReference type="Proteomes" id="UP000324233"/>
    </source>
</evidence>
<sequence length="82" mass="8816">MTAPPRAQAICPCMGMRRLEKDRTPRGGACVLRHPIDCVVCQVEGVTDPRGRPAYLPRRRGKGDESDGDLMSPGRSLAATPG</sequence>
<evidence type="ECO:0000313" key="2">
    <source>
        <dbReference type="EMBL" id="QEH35305.1"/>
    </source>
</evidence>
<dbReference type="KEGG" id="agv:OJF2_38540"/>
<dbReference type="EMBL" id="CP042997">
    <property type="protein sequence ID" value="QEH35305.1"/>
    <property type="molecule type" value="Genomic_DNA"/>
</dbReference>
<accession>A0A5B9W563</accession>
<gene>
    <name evidence="2" type="ORF">OJF2_38540</name>
</gene>
<organism evidence="2 3">
    <name type="scientific">Aquisphaera giovannonii</name>
    <dbReference type="NCBI Taxonomy" id="406548"/>
    <lineage>
        <taxon>Bacteria</taxon>
        <taxon>Pseudomonadati</taxon>
        <taxon>Planctomycetota</taxon>
        <taxon>Planctomycetia</taxon>
        <taxon>Isosphaerales</taxon>
        <taxon>Isosphaeraceae</taxon>
        <taxon>Aquisphaera</taxon>
    </lineage>
</organism>
<evidence type="ECO:0000256" key="1">
    <source>
        <dbReference type="SAM" id="MobiDB-lite"/>
    </source>
</evidence>
<dbReference type="Proteomes" id="UP000324233">
    <property type="component" value="Chromosome"/>
</dbReference>
<feature type="region of interest" description="Disordered" evidence="1">
    <location>
        <begin position="47"/>
        <end position="82"/>
    </location>
</feature>
<reference evidence="2 3" key="1">
    <citation type="submission" date="2019-08" db="EMBL/GenBank/DDBJ databases">
        <title>Deep-cultivation of Planctomycetes and their phenomic and genomic characterization uncovers novel biology.</title>
        <authorList>
            <person name="Wiegand S."/>
            <person name="Jogler M."/>
            <person name="Boedeker C."/>
            <person name="Pinto D."/>
            <person name="Vollmers J."/>
            <person name="Rivas-Marin E."/>
            <person name="Kohn T."/>
            <person name="Peeters S.H."/>
            <person name="Heuer A."/>
            <person name="Rast P."/>
            <person name="Oberbeckmann S."/>
            <person name="Bunk B."/>
            <person name="Jeske O."/>
            <person name="Meyerdierks A."/>
            <person name="Storesund J.E."/>
            <person name="Kallscheuer N."/>
            <person name="Luecker S."/>
            <person name="Lage O.M."/>
            <person name="Pohl T."/>
            <person name="Merkel B.J."/>
            <person name="Hornburger P."/>
            <person name="Mueller R.-W."/>
            <person name="Bruemmer F."/>
            <person name="Labrenz M."/>
            <person name="Spormann A.M."/>
            <person name="Op den Camp H."/>
            <person name="Overmann J."/>
            <person name="Amann R."/>
            <person name="Jetten M.S.M."/>
            <person name="Mascher T."/>
            <person name="Medema M.H."/>
            <person name="Devos D.P."/>
            <person name="Kaster A.-K."/>
            <person name="Ovreas L."/>
            <person name="Rohde M."/>
            <person name="Galperin M.Y."/>
            <person name="Jogler C."/>
        </authorList>
    </citation>
    <scope>NUCLEOTIDE SEQUENCE [LARGE SCALE GENOMIC DNA]</scope>
    <source>
        <strain evidence="2 3">OJF2</strain>
    </source>
</reference>
<protein>
    <submittedName>
        <fullName evidence="2">Uncharacterized protein</fullName>
    </submittedName>
</protein>